<feature type="compositionally biased region" description="Low complexity" evidence="1">
    <location>
        <begin position="46"/>
        <end position="71"/>
    </location>
</feature>
<comment type="caution">
    <text evidence="3">The sequence shown here is derived from an EMBL/GenBank/DDBJ whole genome shotgun (WGS) entry which is preliminary data.</text>
</comment>
<proteinExistence type="predicted"/>
<protein>
    <recommendedName>
        <fullName evidence="5">Secreted protein</fullName>
    </recommendedName>
</protein>
<keyword evidence="2" id="KW-0732">Signal</keyword>
<dbReference type="Proteomes" id="UP001275084">
    <property type="component" value="Unassembled WGS sequence"/>
</dbReference>
<gene>
    <name evidence="3" type="ORF">B0T25DRAFT_515973</name>
</gene>
<dbReference type="AlphaFoldDB" id="A0AAJ0MIX9"/>
<evidence type="ECO:0000256" key="1">
    <source>
        <dbReference type="SAM" id="MobiDB-lite"/>
    </source>
</evidence>
<evidence type="ECO:0008006" key="5">
    <source>
        <dbReference type="Google" id="ProtNLM"/>
    </source>
</evidence>
<reference evidence="3" key="1">
    <citation type="journal article" date="2023" name="Mol. Phylogenet. Evol.">
        <title>Genome-scale phylogeny and comparative genomics of the fungal order Sordariales.</title>
        <authorList>
            <person name="Hensen N."/>
            <person name="Bonometti L."/>
            <person name="Westerberg I."/>
            <person name="Brannstrom I.O."/>
            <person name="Guillou S."/>
            <person name="Cros-Aarteil S."/>
            <person name="Calhoun S."/>
            <person name="Haridas S."/>
            <person name="Kuo A."/>
            <person name="Mondo S."/>
            <person name="Pangilinan J."/>
            <person name="Riley R."/>
            <person name="LaButti K."/>
            <person name="Andreopoulos B."/>
            <person name="Lipzen A."/>
            <person name="Chen C."/>
            <person name="Yan M."/>
            <person name="Daum C."/>
            <person name="Ng V."/>
            <person name="Clum A."/>
            <person name="Steindorff A."/>
            <person name="Ohm R.A."/>
            <person name="Martin F."/>
            <person name="Silar P."/>
            <person name="Natvig D.O."/>
            <person name="Lalanne C."/>
            <person name="Gautier V."/>
            <person name="Ament-Velasquez S.L."/>
            <person name="Kruys A."/>
            <person name="Hutchinson M.I."/>
            <person name="Powell A.J."/>
            <person name="Barry K."/>
            <person name="Miller A.N."/>
            <person name="Grigoriev I.V."/>
            <person name="Debuchy R."/>
            <person name="Gladieux P."/>
            <person name="Hiltunen Thoren M."/>
            <person name="Johannesson H."/>
        </authorList>
    </citation>
    <scope>NUCLEOTIDE SEQUENCE</scope>
    <source>
        <strain evidence="3">CBS 955.72</strain>
    </source>
</reference>
<evidence type="ECO:0000313" key="4">
    <source>
        <dbReference type="Proteomes" id="UP001275084"/>
    </source>
</evidence>
<feature type="region of interest" description="Disordered" evidence="1">
    <location>
        <begin position="46"/>
        <end position="76"/>
    </location>
</feature>
<accession>A0AAJ0MIX9</accession>
<feature type="signal peptide" evidence="2">
    <location>
        <begin position="1"/>
        <end position="18"/>
    </location>
</feature>
<reference evidence="3" key="2">
    <citation type="submission" date="2023-06" db="EMBL/GenBank/DDBJ databases">
        <authorList>
            <consortium name="Lawrence Berkeley National Laboratory"/>
            <person name="Haridas S."/>
            <person name="Hensen N."/>
            <person name="Bonometti L."/>
            <person name="Westerberg I."/>
            <person name="Brannstrom I.O."/>
            <person name="Guillou S."/>
            <person name="Cros-Aarteil S."/>
            <person name="Calhoun S."/>
            <person name="Kuo A."/>
            <person name="Mondo S."/>
            <person name="Pangilinan J."/>
            <person name="Riley R."/>
            <person name="Labutti K."/>
            <person name="Andreopoulos B."/>
            <person name="Lipzen A."/>
            <person name="Chen C."/>
            <person name="Yanf M."/>
            <person name="Daum C."/>
            <person name="Ng V."/>
            <person name="Clum A."/>
            <person name="Steindorff A."/>
            <person name="Ohm R."/>
            <person name="Martin F."/>
            <person name="Silar P."/>
            <person name="Natvig D."/>
            <person name="Lalanne C."/>
            <person name="Gautier V."/>
            <person name="Ament-Velasquez S.L."/>
            <person name="Kruys A."/>
            <person name="Hutchinson M.I."/>
            <person name="Powell A.J."/>
            <person name="Barry K."/>
            <person name="Miller A.N."/>
            <person name="Grigoriev I.V."/>
            <person name="Debuchy R."/>
            <person name="Gladieux P."/>
            <person name="Thoren M.H."/>
            <person name="Johannesson H."/>
        </authorList>
    </citation>
    <scope>NUCLEOTIDE SEQUENCE</scope>
    <source>
        <strain evidence="3">CBS 955.72</strain>
    </source>
</reference>
<sequence length="108" mass="10887">MRALILLHLLIFLLAGFAGPHLLRREHCPWPDWTCCPATLGGDAAISSSAPASSCPASLGGDATTSSSAPVSAPPSPSCCVCAVSVSVTEKNGRRLVGSLAWEAAAAA</sequence>
<evidence type="ECO:0000313" key="3">
    <source>
        <dbReference type="EMBL" id="KAK3360755.1"/>
    </source>
</evidence>
<organism evidence="3 4">
    <name type="scientific">Lasiosphaeria hispida</name>
    <dbReference type="NCBI Taxonomy" id="260671"/>
    <lineage>
        <taxon>Eukaryota</taxon>
        <taxon>Fungi</taxon>
        <taxon>Dikarya</taxon>
        <taxon>Ascomycota</taxon>
        <taxon>Pezizomycotina</taxon>
        <taxon>Sordariomycetes</taxon>
        <taxon>Sordariomycetidae</taxon>
        <taxon>Sordariales</taxon>
        <taxon>Lasiosphaeriaceae</taxon>
        <taxon>Lasiosphaeria</taxon>
    </lineage>
</organism>
<feature type="chain" id="PRO_5042600880" description="Secreted protein" evidence="2">
    <location>
        <begin position="19"/>
        <end position="108"/>
    </location>
</feature>
<keyword evidence="4" id="KW-1185">Reference proteome</keyword>
<name>A0AAJ0MIX9_9PEZI</name>
<dbReference type="EMBL" id="JAUIQD010000002">
    <property type="protein sequence ID" value="KAK3360755.1"/>
    <property type="molecule type" value="Genomic_DNA"/>
</dbReference>
<evidence type="ECO:0000256" key="2">
    <source>
        <dbReference type="SAM" id="SignalP"/>
    </source>
</evidence>